<evidence type="ECO:0000313" key="4">
    <source>
        <dbReference type="Proteomes" id="UP000434639"/>
    </source>
</evidence>
<keyword evidence="4" id="KW-1185">Reference proteome</keyword>
<evidence type="ECO:0000259" key="2">
    <source>
        <dbReference type="Pfam" id="PF05193"/>
    </source>
</evidence>
<dbReference type="Pfam" id="PF05193">
    <property type="entry name" value="Peptidase_M16_C"/>
    <property type="match status" value="1"/>
</dbReference>
<dbReference type="Pfam" id="PF00675">
    <property type="entry name" value="Peptidase_M16"/>
    <property type="match status" value="1"/>
</dbReference>
<reference evidence="3 4" key="1">
    <citation type="journal article" date="2017" name="Int. J. Syst. Evol. Microbiol.">
        <title>Bacillus mangrovi sp. nov., isolated from a sediment sample from a mangrove forest.</title>
        <authorList>
            <person name="Gupta V."/>
            <person name="Singh P.K."/>
            <person name="Korpole S."/>
            <person name="Tanuku N.R.S."/>
            <person name="Pinnaka A.K."/>
        </authorList>
    </citation>
    <scope>NUCLEOTIDE SEQUENCE [LARGE SCALE GENOMIC DNA]</scope>
    <source>
        <strain evidence="3 4">KCTC 33872</strain>
    </source>
</reference>
<protein>
    <submittedName>
        <fullName evidence="3">Peptidase M16</fullName>
    </submittedName>
</protein>
<comment type="caution">
    <text evidence="3">The sequence shown here is derived from an EMBL/GenBank/DDBJ whole genome shotgun (WGS) entry which is preliminary data.</text>
</comment>
<evidence type="ECO:0000259" key="1">
    <source>
        <dbReference type="Pfam" id="PF00675"/>
    </source>
</evidence>
<dbReference type="InterPro" id="IPR007863">
    <property type="entry name" value="Peptidase_M16_C"/>
</dbReference>
<feature type="domain" description="Peptidase M16 N-terminal" evidence="1">
    <location>
        <begin position="64"/>
        <end position="176"/>
    </location>
</feature>
<sequence>MAKPMQFEQLQEELYHEVMENGLNVYVLPKKGFNKTYATFTTRYGSIDNEFVPLGQNDMKKVPDGIAHFLEHKLFEKEDGDVFQQFSKQGASSNAFTSFTRTAYLFSSTSDADQNLETLIDFVQDPYFTEKSVDKEKGIIGQEINMYEDNPDWRLYFGLISSMYEKHPVKIDIAGTVESISHITKDLLYECYHTFYHPSNMLLFITGPVDPAEVLKQVRDNQQKKTFEKPELIKRPELSEKREVSKKDEKLAMNVQSSKCLIGIKAPETGLSGKELLKKELTANLVLDVLFGKSSDAFQSMYSSGLIDDTFSYDYTEEESFGFGMIGGDTDQPEELAAKTKEVLFAAREAGIDEKRLKTAIKKRIGAFLRAANSPEYIANQFTRYAFNDMNLFDVVPVLEGIQKKDADELLQILADEDQLTVFTIVPKDKKTKTAG</sequence>
<dbReference type="SUPFAM" id="SSF63411">
    <property type="entry name" value="LuxS/MPP-like metallohydrolase"/>
    <property type="match status" value="2"/>
</dbReference>
<dbReference type="PANTHER" id="PTHR11851">
    <property type="entry name" value="METALLOPROTEASE"/>
    <property type="match status" value="1"/>
</dbReference>
<dbReference type="RefSeq" id="WP_155110349.1">
    <property type="nucleotide sequence ID" value="NZ_WMIB01000001.1"/>
</dbReference>
<dbReference type="EMBL" id="WMIB01000001">
    <property type="protein sequence ID" value="MTH51781.1"/>
    <property type="molecule type" value="Genomic_DNA"/>
</dbReference>
<gene>
    <name evidence="3" type="ORF">GKZ89_00070</name>
</gene>
<dbReference type="Gene3D" id="3.30.830.10">
    <property type="entry name" value="Metalloenzyme, LuxS/M16 peptidase-like"/>
    <property type="match status" value="2"/>
</dbReference>
<dbReference type="NCBIfam" id="NF047421">
    <property type="entry name" value="YfmH_fam"/>
    <property type="match status" value="1"/>
</dbReference>
<dbReference type="Proteomes" id="UP000434639">
    <property type="component" value="Unassembled WGS sequence"/>
</dbReference>
<name>A0A7X2V3A1_9BACI</name>
<feature type="domain" description="Peptidase M16 C-terminal" evidence="2">
    <location>
        <begin position="183"/>
        <end position="362"/>
    </location>
</feature>
<dbReference type="AlphaFoldDB" id="A0A7X2V3A1"/>
<evidence type="ECO:0000313" key="3">
    <source>
        <dbReference type="EMBL" id="MTH51781.1"/>
    </source>
</evidence>
<accession>A0A7X2V3A1</accession>
<dbReference type="InterPro" id="IPR011249">
    <property type="entry name" value="Metalloenz_LuxS/M16"/>
</dbReference>
<proteinExistence type="predicted"/>
<dbReference type="PANTHER" id="PTHR11851:SF134">
    <property type="entry name" value="ZINC-DEPENDENT PROTEASE"/>
    <property type="match status" value="1"/>
</dbReference>
<organism evidence="3 4">
    <name type="scientific">Metabacillus mangrovi</name>
    <dbReference type="NCBI Taxonomy" id="1491830"/>
    <lineage>
        <taxon>Bacteria</taxon>
        <taxon>Bacillati</taxon>
        <taxon>Bacillota</taxon>
        <taxon>Bacilli</taxon>
        <taxon>Bacillales</taxon>
        <taxon>Bacillaceae</taxon>
        <taxon>Metabacillus</taxon>
    </lineage>
</organism>
<dbReference type="InterPro" id="IPR050361">
    <property type="entry name" value="MPP/UQCRC_Complex"/>
</dbReference>
<dbReference type="InterPro" id="IPR011765">
    <property type="entry name" value="Pept_M16_N"/>
</dbReference>
<dbReference type="GO" id="GO:0046872">
    <property type="term" value="F:metal ion binding"/>
    <property type="evidence" value="ECO:0007669"/>
    <property type="project" value="InterPro"/>
</dbReference>
<dbReference type="OrthoDB" id="9811314at2"/>